<organism evidence="2 3">
    <name type="scientific">Acinetobacter pittii</name>
    <name type="common">Acinetobacter genomosp. 3</name>
    <dbReference type="NCBI Taxonomy" id="48296"/>
    <lineage>
        <taxon>Bacteria</taxon>
        <taxon>Pseudomonadati</taxon>
        <taxon>Pseudomonadota</taxon>
        <taxon>Gammaproteobacteria</taxon>
        <taxon>Moraxellales</taxon>
        <taxon>Moraxellaceae</taxon>
        <taxon>Acinetobacter</taxon>
        <taxon>Acinetobacter calcoaceticus/baumannii complex</taxon>
    </lineage>
</organism>
<dbReference type="Proteomes" id="UP000501692">
    <property type="component" value="Chromosome"/>
</dbReference>
<name>A0A1S8XDA8_ACIPI</name>
<accession>A0A1S8XDA8</accession>
<keyword evidence="1" id="KW-0175">Coiled coil</keyword>
<dbReference type="AlphaFoldDB" id="A0A1S8XDA8"/>
<evidence type="ECO:0000256" key="1">
    <source>
        <dbReference type="SAM" id="Coils"/>
    </source>
</evidence>
<dbReference type="InterPro" id="IPR025503">
    <property type="entry name" value="DUF4391"/>
</dbReference>
<protein>
    <submittedName>
        <fullName evidence="2">DUF4391 domain-containing protein</fullName>
    </submittedName>
</protein>
<dbReference type="EMBL" id="CP049806">
    <property type="protein sequence ID" value="QIT19082.1"/>
    <property type="molecule type" value="Genomic_DNA"/>
</dbReference>
<feature type="coiled-coil region" evidence="1">
    <location>
        <begin position="220"/>
        <end position="263"/>
    </location>
</feature>
<proteinExistence type="predicted"/>
<evidence type="ECO:0000313" key="3">
    <source>
        <dbReference type="Proteomes" id="UP000501692"/>
    </source>
</evidence>
<evidence type="ECO:0000313" key="2">
    <source>
        <dbReference type="EMBL" id="QIT19082.1"/>
    </source>
</evidence>
<reference evidence="2 3" key="1">
    <citation type="submission" date="2020-03" db="EMBL/GenBank/DDBJ databases">
        <authorList>
            <person name="Zhang L."/>
            <person name="Han X."/>
            <person name="Chen Y."/>
            <person name="Yu Y."/>
        </authorList>
    </citation>
    <scope>NUCLEOTIDE SEQUENCE [LARGE SCALE GENOMIC DNA]</scope>
    <source>
        <strain evidence="2 3">A1254</strain>
    </source>
</reference>
<sequence>MSGQVFETFLNGLGIPASCYVGKPIFKKLFSDATDGQKSILDATDKLCLKYDIEKIRWLYTLKPNTINIPAYINDEREYSEIAILHFELSNPSKIKRITQFVNRAIPYPLVLLFTHNDAANLNLAMSVSGKRINQADKAKWVIEENFLTPWIKLNAPSPAEQDFIQGLSVSSFSFKSFFDFYNSLIERIVALSCVEHSGVFNIDGSQNTSTNRVEILRMLEKLGLKKVELANKLKKEKQMGKQVELNIQVKKINDEINHLKANL</sequence>
<dbReference type="Pfam" id="PF14335">
    <property type="entry name" value="DUF4391"/>
    <property type="match status" value="1"/>
</dbReference>
<dbReference type="RefSeq" id="WP_078220169.1">
    <property type="nucleotide sequence ID" value="NZ_CP017938.1"/>
</dbReference>
<gene>
    <name evidence="2" type="ORF">G8E09_15985</name>
</gene>